<dbReference type="InterPro" id="IPR050736">
    <property type="entry name" value="Sensor_HK_Regulatory"/>
</dbReference>
<feature type="coiled-coil region" evidence="12">
    <location>
        <begin position="376"/>
        <end position="406"/>
    </location>
</feature>
<evidence type="ECO:0000256" key="12">
    <source>
        <dbReference type="SAM" id="Coils"/>
    </source>
</evidence>
<dbReference type="Pfam" id="PF02743">
    <property type="entry name" value="dCache_1"/>
    <property type="match status" value="1"/>
</dbReference>
<dbReference type="CDD" id="cd18773">
    <property type="entry name" value="PDC1_HK_sensor"/>
    <property type="match status" value="1"/>
</dbReference>
<dbReference type="CDD" id="cd00082">
    <property type="entry name" value="HisKA"/>
    <property type="match status" value="1"/>
</dbReference>
<dbReference type="EMBL" id="VOAH01000005">
    <property type="protein sequence ID" value="TVP40981.1"/>
    <property type="molecule type" value="Genomic_DNA"/>
</dbReference>
<dbReference type="Gene3D" id="3.30.565.10">
    <property type="entry name" value="Histidine kinase-like ATPase, C-terminal domain"/>
    <property type="match status" value="1"/>
</dbReference>
<accession>A0A557SWM6</accession>
<dbReference type="Gene3D" id="1.10.287.130">
    <property type="match status" value="1"/>
</dbReference>
<dbReference type="SUPFAM" id="SSF55874">
    <property type="entry name" value="ATPase domain of HSP90 chaperone/DNA topoisomerase II/histidine kinase"/>
    <property type="match status" value="1"/>
</dbReference>
<keyword evidence="8 15" id="KW-0418">Kinase</keyword>
<dbReference type="PROSITE" id="PS50109">
    <property type="entry name" value="HIS_KIN"/>
    <property type="match status" value="1"/>
</dbReference>
<feature type="domain" description="Histidine kinase" evidence="14">
    <location>
        <begin position="413"/>
        <end position="688"/>
    </location>
</feature>
<protein>
    <recommendedName>
        <fullName evidence="3">histidine kinase</fullName>
        <ecNumber evidence="3">2.7.13.3</ecNumber>
    </recommendedName>
</protein>
<evidence type="ECO:0000256" key="6">
    <source>
        <dbReference type="ARBA" id="ARBA00022679"/>
    </source>
</evidence>
<dbReference type="InterPro" id="IPR033479">
    <property type="entry name" value="dCache_1"/>
</dbReference>
<dbReference type="AlphaFoldDB" id="A0A557SWM6"/>
<keyword evidence="4" id="KW-1003">Cell membrane</keyword>
<keyword evidence="16" id="KW-1185">Reference proteome</keyword>
<organism evidence="15 16">
    <name type="scientific">Candidatus Nitrosocosmicus arcticus</name>
    <dbReference type="NCBI Taxonomy" id="2035267"/>
    <lineage>
        <taxon>Archaea</taxon>
        <taxon>Nitrososphaerota</taxon>
        <taxon>Nitrososphaeria</taxon>
        <taxon>Nitrososphaerales</taxon>
        <taxon>Nitrososphaeraceae</taxon>
        <taxon>Candidatus Nitrosocosmicus</taxon>
    </lineage>
</organism>
<evidence type="ECO:0000256" key="7">
    <source>
        <dbReference type="ARBA" id="ARBA00022692"/>
    </source>
</evidence>
<dbReference type="SMART" id="SM00388">
    <property type="entry name" value="HisKA"/>
    <property type="match status" value="1"/>
</dbReference>
<evidence type="ECO:0000259" key="14">
    <source>
        <dbReference type="PROSITE" id="PS50109"/>
    </source>
</evidence>
<dbReference type="GO" id="GO:0005886">
    <property type="term" value="C:plasma membrane"/>
    <property type="evidence" value="ECO:0007669"/>
    <property type="project" value="UniProtKB-SubCell"/>
</dbReference>
<evidence type="ECO:0000256" key="3">
    <source>
        <dbReference type="ARBA" id="ARBA00012438"/>
    </source>
</evidence>
<evidence type="ECO:0000256" key="8">
    <source>
        <dbReference type="ARBA" id="ARBA00022777"/>
    </source>
</evidence>
<dbReference type="InterPro" id="IPR005467">
    <property type="entry name" value="His_kinase_dom"/>
</dbReference>
<keyword evidence="7 13" id="KW-0812">Transmembrane</keyword>
<evidence type="ECO:0000256" key="9">
    <source>
        <dbReference type="ARBA" id="ARBA00022989"/>
    </source>
</evidence>
<evidence type="ECO:0000313" key="16">
    <source>
        <dbReference type="Proteomes" id="UP000315289"/>
    </source>
</evidence>
<dbReference type="InterPro" id="IPR004358">
    <property type="entry name" value="Sig_transdc_His_kin-like_C"/>
</dbReference>
<dbReference type="Gene3D" id="3.30.450.20">
    <property type="entry name" value="PAS domain"/>
    <property type="match status" value="2"/>
</dbReference>
<feature type="transmembrane region" description="Helical" evidence="13">
    <location>
        <begin position="12"/>
        <end position="31"/>
    </location>
</feature>
<evidence type="ECO:0000256" key="11">
    <source>
        <dbReference type="ARBA" id="ARBA00023136"/>
    </source>
</evidence>
<gene>
    <name evidence="15" type="ORF">NARC_50162</name>
</gene>
<evidence type="ECO:0000256" key="1">
    <source>
        <dbReference type="ARBA" id="ARBA00000085"/>
    </source>
</evidence>
<dbReference type="SMART" id="SM00387">
    <property type="entry name" value="HATPase_c"/>
    <property type="match status" value="1"/>
</dbReference>
<comment type="subcellular location">
    <subcellularLocation>
        <location evidence="2">Cell membrane</location>
        <topology evidence="2">Multi-pass membrane protein</topology>
    </subcellularLocation>
</comment>
<comment type="caution">
    <text evidence="15">The sequence shown here is derived from an EMBL/GenBank/DDBJ whole genome shotgun (WGS) entry which is preliminary data.</text>
</comment>
<reference evidence="15 16" key="1">
    <citation type="journal article" date="2019" name="Front. Microbiol.">
        <title>Ammonia Oxidation by the Arctic Terrestrial Thaumarchaeote Candidatus Nitrosocosmicus arcticus Is Stimulated by Increasing Temperatures.</title>
        <authorList>
            <person name="Alves R.J.E."/>
            <person name="Kerou M."/>
            <person name="Zappe A."/>
            <person name="Bittner R."/>
            <person name="Abby S.S."/>
            <person name="Schmidt H.A."/>
            <person name="Pfeifer K."/>
            <person name="Schleper C."/>
        </authorList>
    </citation>
    <scope>NUCLEOTIDE SEQUENCE [LARGE SCALE GENOMIC DNA]</scope>
    <source>
        <strain evidence="15 16">Kfb</strain>
    </source>
</reference>
<evidence type="ECO:0000256" key="2">
    <source>
        <dbReference type="ARBA" id="ARBA00004651"/>
    </source>
</evidence>
<name>A0A557SWM6_9ARCH</name>
<evidence type="ECO:0000256" key="5">
    <source>
        <dbReference type="ARBA" id="ARBA00022553"/>
    </source>
</evidence>
<keyword evidence="9 13" id="KW-1133">Transmembrane helix</keyword>
<evidence type="ECO:0000256" key="4">
    <source>
        <dbReference type="ARBA" id="ARBA00022475"/>
    </source>
</evidence>
<comment type="catalytic activity">
    <reaction evidence="1">
        <text>ATP + protein L-histidine = ADP + protein N-phospho-L-histidine.</text>
        <dbReference type="EC" id="2.7.13.3"/>
    </reaction>
</comment>
<evidence type="ECO:0000256" key="13">
    <source>
        <dbReference type="SAM" id="Phobius"/>
    </source>
</evidence>
<proteinExistence type="predicted"/>
<keyword evidence="10" id="KW-0902">Two-component regulatory system</keyword>
<evidence type="ECO:0000256" key="10">
    <source>
        <dbReference type="ARBA" id="ARBA00023012"/>
    </source>
</evidence>
<dbReference type="PANTHER" id="PTHR43711">
    <property type="entry name" value="TWO-COMPONENT HISTIDINE KINASE"/>
    <property type="match status" value="1"/>
</dbReference>
<sequence>MHLSGYSKRSVLLPLILVSSVILMVLSYNYFTQTANQIQELAIDELETNSEIEAHSISNSLSNAIYAITSNLEIIANSPSTVDENISTIQTLLNIGRDSTNNLTDGYYFLDKNGRLTTFTGIEKEENVKYKGVDLSYRNYFQIPKHNGTLYISTVIDSNDNVPRIYISMPVFENNKKGLEAVGGGQLGGEVVAAVPSSLNRNLTSFKGVVVASIEAETLGNFLEGQIHPKFNGDIGFIDRNGTVIYTQNQTFIGKNYFGNEFQSYLKLILKDKAEEFNNILNKAFLSESGVEEFNFENISTTIAYEAVKGSETDNSINEYGNMIGTLFITVPHTLAGNVTSLIDNQNSINFSIIGIIVAISTVTAIILLRWNKLLNDNVKQKTFQLRDSIEKLEKANEDLKSHDKMQKEFINIAAHELRTPTQAISGNLELIQMSYVPSIFQTSSSGQIGIKAELERLVKDEDKLLDYSYALVSTYRNAQRLEKLVNDILDTSRIESNRLELHKESFNLNEKIQNVIKDIHNKTSLSSHNGDSSTHIDIVFEPQEDPIMVSADKIRIFEVLSNLINNAIKFSNGKPIIISAKTFQKNEIGSIKSNHNNELVDIENTIKNKDEKMMIVVVSVKDRGKGIDSDILPRLFTKFVTKSDQGTGLGLYIAKNIIEAHGGQIWAQNNYNGDKGATFSFSLQIDQEFKNL</sequence>
<dbReference type="Pfam" id="PF02518">
    <property type="entry name" value="HATPase_c"/>
    <property type="match status" value="1"/>
</dbReference>
<keyword evidence="5" id="KW-0597">Phosphoprotein</keyword>
<feature type="transmembrane region" description="Helical" evidence="13">
    <location>
        <begin position="351"/>
        <end position="371"/>
    </location>
</feature>
<dbReference type="InterPro" id="IPR003594">
    <property type="entry name" value="HATPase_dom"/>
</dbReference>
<dbReference type="Proteomes" id="UP000315289">
    <property type="component" value="Unassembled WGS sequence"/>
</dbReference>
<dbReference type="CDD" id="cd00075">
    <property type="entry name" value="HATPase"/>
    <property type="match status" value="1"/>
</dbReference>
<dbReference type="GO" id="GO:0000155">
    <property type="term" value="F:phosphorelay sensor kinase activity"/>
    <property type="evidence" value="ECO:0007669"/>
    <property type="project" value="InterPro"/>
</dbReference>
<keyword evidence="6" id="KW-0808">Transferase</keyword>
<dbReference type="InterPro" id="IPR036097">
    <property type="entry name" value="HisK_dim/P_sf"/>
</dbReference>
<dbReference type="EC" id="2.7.13.3" evidence="3"/>
<dbReference type="InterPro" id="IPR036890">
    <property type="entry name" value="HATPase_C_sf"/>
</dbReference>
<evidence type="ECO:0000313" key="15">
    <source>
        <dbReference type="EMBL" id="TVP40981.1"/>
    </source>
</evidence>
<dbReference type="PRINTS" id="PR00344">
    <property type="entry name" value="BCTRLSENSOR"/>
</dbReference>
<dbReference type="SUPFAM" id="SSF47384">
    <property type="entry name" value="Homodimeric domain of signal transducing histidine kinase"/>
    <property type="match status" value="1"/>
</dbReference>
<dbReference type="PANTHER" id="PTHR43711:SF31">
    <property type="entry name" value="HISTIDINE KINASE"/>
    <property type="match status" value="1"/>
</dbReference>
<dbReference type="InterPro" id="IPR003661">
    <property type="entry name" value="HisK_dim/P_dom"/>
</dbReference>
<keyword evidence="12" id="KW-0175">Coiled coil</keyword>
<keyword evidence="11 13" id="KW-0472">Membrane</keyword>